<protein>
    <submittedName>
        <fullName evidence="2">Uncharacterized protein</fullName>
    </submittedName>
</protein>
<dbReference type="AlphaFoldDB" id="A0A2T4I4V9"/>
<proteinExistence type="predicted"/>
<sequence length="115" mass="12293">MSQSLRAFVLAATLGLPLWSATSWVGTRPEPWDNPLFWSVAYPISLLASLGLGILFPDRPWRWAAVLIFAQLPIVLLSGSDLSLLPLGLVGLAGLTVPAAFVATIGAGGRRWIAR</sequence>
<dbReference type="RefSeq" id="WP_107394472.1">
    <property type="nucleotide sequence ID" value="NZ_PHHF01000030.1"/>
</dbReference>
<feature type="transmembrane region" description="Helical" evidence="1">
    <location>
        <begin position="85"/>
        <end position="107"/>
    </location>
</feature>
<feature type="transmembrane region" description="Helical" evidence="1">
    <location>
        <begin position="63"/>
        <end position="79"/>
    </location>
</feature>
<comment type="caution">
    <text evidence="2">The sequence shown here is derived from an EMBL/GenBank/DDBJ whole genome shotgun (WGS) entry which is preliminary data.</text>
</comment>
<evidence type="ECO:0000313" key="3">
    <source>
        <dbReference type="Proteomes" id="UP000241206"/>
    </source>
</evidence>
<keyword evidence="3" id="KW-1185">Reference proteome</keyword>
<feature type="transmembrane region" description="Helical" evidence="1">
    <location>
        <begin position="36"/>
        <end position="56"/>
    </location>
</feature>
<keyword evidence="1" id="KW-0472">Membrane</keyword>
<name>A0A2T4I4V9_9SPHN</name>
<dbReference type="EMBL" id="PHHF01000030">
    <property type="protein sequence ID" value="PTD24789.1"/>
    <property type="molecule type" value="Genomic_DNA"/>
</dbReference>
<dbReference type="Proteomes" id="UP000241206">
    <property type="component" value="Unassembled WGS sequence"/>
</dbReference>
<keyword evidence="1" id="KW-0812">Transmembrane</keyword>
<organism evidence="2 3">
    <name type="scientific">Edaphosphingomonas fennica</name>
    <dbReference type="NCBI Taxonomy" id="114404"/>
    <lineage>
        <taxon>Bacteria</taxon>
        <taxon>Pseudomonadati</taxon>
        <taxon>Pseudomonadota</taxon>
        <taxon>Alphaproteobacteria</taxon>
        <taxon>Sphingomonadales</taxon>
        <taxon>Rhizorhabdaceae</taxon>
        <taxon>Edaphosphingomonas</taxon>
    </lineage>
</organism>
<reference evidence="2 3" key="1">
    <citation type="submission" date="2017-11" db="EMBL/GenBank/DDBJ databases">
        <title>Sphingomonas oleivorans sp. nov., isolated from oil-contaminated soil.</title>
        <authorList>
            <person name="Wang L."/>
            <person name="Chen L."/>
        </authorList>
    </citation>
    <scope>NUCLEOTIDE SEQUENCE [LARGE SCALE GENOMIC DNA]</scope>
    <source>
        <strain evidence="2 3">K101</strain>
    </source>
</reference>
<evidence type="ECO:0000256" key="1">
    <source>
        <dbReference type="SAM" id="Phobius"/>
    </source>
</evidence>
<keyword evidence="1" id="KW-1133">Transmembrane helix</keyword>
<evidence type="ECO:0000313" key="2">
    <source>
        <dbReference type="EMBL" id="PTD24789.1"/>
    </source>
</evidence>
<gene>
    <name evidence="2" type="ORF">CV103_07190</name>
</gene>
<accession>A0A2T4I4V9</accession>